<organism evidence="2 3">
    <name type="scientific">Pieris brassicae</name>
    <name type="common">White butterfly</name>
    <name type="synonym">Large white butterfly</name>
    <dbReference type="NCBI Taxonomy" id="7116"/>
    <lineage>
        <taxon>Eukaryota</taxon>
        <taxon>Metazoa</taxon>
        <taxon>Ecdysozoa</taxon>
        <taxon>Arthropoda</taxon>
        <taxon>Hexapoda</taxon>
        <taxon>Insecta</taxon>
        <taxon>Pterygota</taxon>
        <taxon>Neoptera</taxon>
        <taxon>Endopterygota</taxon>
        <taxon>Lepidoptera</taxon>
        <taxon>Glossata</taxon>
        <taxon>Ditrysia</taxon>
        <taxon>Papilionoidea</taxon>
        <taxon>Pieridae</taxon>
        <taxon>Pierinae</taxon>
        <taxon>Pieris</taxon>
    </lineage>
</organism>
<protein>
    <submittedName>
        <fullName evidence="2">Uncharacterized protein</fullName>
    </submittedName>
</protein>
<dbReference type="AlphaFoldDB" id="A0A9P0TE43"/>
<feature type="compositionally biased region" description="Basic residues" evidence="1">
    <location>
        <begin position="158"/>
        <end position="172"/>
    </location>
</feature>
<evidence type="ECO:0000313" key="3">
    <source>
        <dbReference type="Proteomes" id="UP001152562"/>
    </source>
</evidence>
<name>A0A9P0TE43_PIEBR</name>
<sequence length="172" mass="19489">MYIVLLDHRKISVFPYNLIDKVIDGEISGGNKMFYIQLQCMKSSLMRAGAVDAFGFPTMPAPYLHTADFWREPLREEYSMRGGGRQRRPNTLPALAVLPQQPRPPAYAHNHPRINPVITDNLQKINPEATYPELKIVVTKIIPHGNVNTSSSLTGARPRARRTHRKHASEHT</sequence>
<dbReference type="Proteomes" id="UP001152562">
    <property type="component" value="Unassembled WGS sequence"/>
</dbReference>
<proteinExistence type="predicted"/>
<reference evidence="2" key="1">
    <citation type="submission" date="2022-05" db="EMBL/GenBank/DDBJ databases">
        <authorList>
            <person name="Okamura Y."/>
        </authorList>
    </citation>
    <scope>NUCLEOTIDE SEQUENCE</scope>
</reference>
<feature type="region of interest" description="Disordered" evidence="1">
    <location>
        <begin position="148"/>
        <end position="172"/>
    </location>
</feature>
<evidence type="ECO:0000256" key="1">
    <source>
        <dbReference type="SAM" id="MobiDB-lite"/>
    </source>
</evidence>
<keyword evidence="3" id="KW-1185">Reference proteome</keyword>
<comment type="caution">
    <text evidence="2">The sequence shown here is derived from an EMBL/GenBank/DDBJ whole genome shotgun (WGS) entry which is preliminary data.</text>
</comment>
<evidence type="ECO:0000313" key="2">
    <source>
        <dbReference type="EMBL" id="CAH4028667.1"/>
    </source>
</evidence>
<dbReference type="EMBL" id="CALOZG010000005">
    <property type="protein sequence ID" value="CAH4028667.1"/>
    <property type="molecule type" value="Genomic_DNA"/>
</dbReference>
<gene>
    <name evidence="2" type="ORF">PIBRA_LOCUS5475</name>
</gene>
<accession>A0A9P0TE43</accession>